<dbReference type="InterPro" id="IPR025452">
    <property type="entry name" value="DUF4218"/>
</dbReference>
<dbReference type="PANTHER" id="PTHR48258">
    <property type="entry name" value="DUF4218 DOMAIN-CONTAINING PROTEIN-RELATED"/>
    <property type="match status" value="1"/>
</dbReference>
<dbReference type="AlphaFoldDB" id="A0AAW2J5K7"/>
<evidence type="ECO:0000259" key="1">
    <source>
        <dbReference type="Pfam" id="PF13960"/>
    </source>
</evidence>
<dbReference type="PANTHER" id="PTHR48258:SF15">
    <property type="entry name" value="OS02G0543900 PROTEIN"/>
    <property type="match status" value="1"/>
</dbReference>
<feature type="domain" description="DUF4218" evidence="1">
    <location>
        <begin position="288"/>
        <end position="357"/>
    </location>
</feature>
<dbReference type="Pfam" id="PF13963">
    <property type="entry name" value="Transpos_assoc"/>
    <property type="match status" value="1"/>
</dbReference>
<evidence type="ECO:0008006" key="4">
    <source>
        <dbReference type="Google" id="ProtNLM"/>
    </source>
</evidence>
<evidence type="ECO:0000313" key="3">
    <source>
        <dbReference type="EMBL" id="KAL0288878.1"/>
    </source>
</evidence>
<dbReference type="InterPro" id="IPR029480">
    <property type="entry name" value="Transpos_assoc"/>
</dbReference>
<accession>A0AAW2J5K7</accession>
<protein>
    <recommendedName>
        <fullName evidence="4">Transposase-associated domain-containing protein</fullName>
    </recommendedName>
</protein>
<proteinExistence type="predicted"/>
<comment type="caution">
    <text evidence="3">The sequence shown here is derived from an EMBL/GenBank/DDBJ whole genome shotgun (WGS) entry which is preliminary data.</text>
</comment>
<feature type="domain" description="Transposase-associated" evidence="2">
    <location>
        <begin position="3"/>
        <end position="75"/>
    </location>
</feature>
<gene>
    <name evidence="3" type="ORF">Scaly_2717200</name>
</gene>
<reference evidence="3" key="2">
    <citation type="journal article" date="2024" name="Plant">
        <title>Genomic evolution and insights into agronomic trait innovations of Sesamum species.</title>
        <authorList>
            <person name="Miao H."/>
            <person name="Wang L."/>
            <person name="Qu L."/>
            <person name="Liu H."/>
            <person name="Sun Y."/>
            <person name="Le M."/>
            <person name="Wang Q."/>
            <person name="Wei S."/>
            <person name="Zheng Y."/>
            <person name="Lin W."/>
            <person name="Duan Y."/>
            <person name="Cao H."/>
            <person name="Xiong S."/>
            <person name="Wang X."/>
            <person name="Wei L."/>
            <person name="Li C."/>
            <person name="Ma Q."/>
            <person name="Ju M."/>
            <person name="Zhao R."/>
            <person name="Li G."/>
            <person name="Mu C."/>
            <person name="Tian Q."/>
            <person name="Mei H."/>
            <person name="Zhang T."/>
            <person name="Gao T."/>
            <person name="Zhang H."/>
        </authorList>
    </citation>
    <scope>NUCLEOTIDE SEQUENCE</scope>
    <source>
        <strain evidence="3">KEN8</strain>
    </source>
</reference>
<sequence length="367" mass="42575">MDRSWMQLNRSNPSFAEGVEEFINFAYSKKEPHEKIPCPCYACNNFCDQTQEVVRYHLSINGIKRSYIKWVYHGETSEDESNDEGNIENNIDINELDDDCNVDEMLDMLNDFSNAYLRENLGREETMASPGAPFPLGRADTFFKLLKDSEEKLYEGCESYSKLTFLVKLLHLKTISGWTNKSFDMLLELLKEAFQGVDVDLPKSYSESKRLMRDLGPKGPGNDIDVYLQPLIDELKELWEVVKSVAIWDIVVFCQVIKWRDEMKAFDGKKDDRCAPVLQSGEEIMEQLSSIEKCNSQMALTLCKLERIFPPAFFDVMIHLMIHLASEAKLTGPVQYRWMFPFERKLGVFKRYVRNKLDLKHVSQSNT</sequence>
<name>A0AAW2J5K7_9LAMI</name>
<reference evidence="3" key="1">
    <citation type="submission" date="2020-06" db="EMBL/GenBank/DDBJ databases">
        <authorList>
            <person name="Li T."/>
            <person name="Hu X."/>
            <person name="Zhang T."/>
            <person name="Song X."/>
            <person name="Zhang H."/>
            <person name="Dai N."/>
            <person name="Sheng W."/>
            <person name="Hou X."/>
            <person name="Wei L."/>
        </authorList>
    </citation>
    <scope>NUCLEOTIDE SEQUENCE</scope>
    <source>
        <strain evidence="3">KEN8</strain>
        <tissue evidence="3">Leaf</tissue>
    </source>
</reference>
<dbReference type="InterPro" id="IPR004242">
    <property type="entry name" value="Transposase_21"/>
</dbReference>
<dbReference type="Pfam" id="PF13960">
    <property type="entry name" value="DUF4218"/>
    <property type="match status" value="1"/>
</dbReference>
<evidence type="ECO:0000259" key="2">
    <source>
        <dbReference type="Pfam" id="PF13963"/>
    </source>
</evidence>
<dbReference type="Pfam" id="PF02992">
    <property type="entry name" value="Transposase_21"/>
    <property type="match status" value="1"/>
</dbReference>
<dbReference type="EMBL" id="JACGWM010001722">
    <property type="protein sequence ID" value="KAL0288878.1"/>
    <property type="molecule type" value="Genomic_DNA"/>
</dbReference>
<organism evidence="3">
    <name type="scientific">Sesamum calycinum</name>
    <dbReference type="NCBI Taxonomy" id="2727403"/>
    <lineage>
        <taxon>Eukaryota</taxon>
        <taxon>Viridiplantae</taxon>
        <taxon>Streptophyta</taxon>
        <taxon>Embryophyta</taxon>
        <taxon>Tracheophyta</taxon>
        <taxon>Spermatophyta</taxon>
        <taxon>Magnoliopsida</taxon>
        <taxon>eudicotyledons</taxon>
        <taxon>Gunneridae</taxon>
        <taxon>Pentapetalae</taxon>
        <taxon>asterids</taxon>
        <taxon>lamiids</taxon>
        <taxon>Lamiales</taxon>
        <taxon>Pedaliaceae</taxon>
        <taxon>Sesamum</taxon>
    </lineage>
</organism>